<protein>
    <submittedName>
        <fullName evidence="2">Uncharacterized protein</fullName>
    </submittedName>
</protein>
<organism evidence="2 3">
    <name type="scientific">Ruegeria profundi</name>
    <dbReference type="NCBI Taxonomy" id="1685378"/>
    <lineage>
        <taxon>Bacteria</taxon>
        <taxon>Pseudomonadati</taxon>
        <taxon>Pseudomonadota</taxon>
        <taxon>Alphaproteobacteria</taxon>
        <taxon>Rhodobacterales</taxon>
        <taxon>Roseobacteraceae</taxon>
        <taxon>Ruegeria</taxon>
    </lineage>
</organism>
<feature type="chain" id="PRO_5007054842" evidence="1">
    <location>
        <begin position="20"/>
        <end position="84"/>
    </location>
</feature>
<keyword evidence="3" id="KW-1185">Reference proteome</keyword>
<evidence type="ECO:0000313" key="3">
    <source>
        <dbReference type="Proteomes" id="UP000053690"/>
    </source>
</evidence>
<evidence type="ECO:0000313" key="2">
    <source>
        <dbReference type="EMBL" id="KUJ81850.1"/>
    </source>
</evidence>
<dbReference type="OrthoDB" id="7777983at2"/>
<keyword evidence="1" id="KW-0732">Signal</keyword>
<dbReference type="PROSITE" id="PS51257">
    <property type="entry name" value="PROKAR_LIPOPROTEIN"/>
    <property type="match status" value="1"/>
</dbReference>
<dbReference type="AlphaFoldDB" id="A0A0X3U8I7"/>
<name>A0A0X3U8I7_9RHOB</name>
<accession>A0A0X3U8I7</accession>
<sequence>MKTSIIRCILVLPIVASLAACIPSPEDLESEPVKVQTPKGEVTCQLYRQNRVTWDRAIDFPATKMSVPEADNYCRQEGQRRLNQ</sequence>
<gene>
    <name evidence="2" type="ORF">AVO44_00735</name>
</gene>
<comment type="caution">
    <text evidence="2">The sequence shown here is derived from an EMBL/GenBank/DDBJ whole genome shotgun (WGS) entry which is preliminary data.</text>
</comment>
<feature type="signal peptide" evidence="1">
    <location>
        <begin position="1"/>
        <end position="19"/>
    </location>
</feature>
<proteinExistence type="predicted"/>
<dbReference type="RefSeq" id="WP_068331281.1">
    <property type="nucleotide sequence ID" value="NZ_LQBP01000001.1"/>
</dbReference>
<dbReference type="STRING" id="1685378.AVO44_00735"/>
<dbReference type="Proteomes" id="UP000053690">
    <property type="component" value="Unassembled WGS sequence"/>
</dbReference>
<dbReference type="EMBL" id="LQBP01000001">
    <property type="protein sequence ID" value="KUJ81850.1"/>
    <property type="molecule type" value="Genomic_DNA"/>
</dbReference>
<reference evidence="3" key="1">
    <citation type="submission" date="2015-12" db="EMBL/GenBank/DDBJ databases">
        <authorList>
            <person name="Zhang G."/>
            <person name="Stingl U."/>
        </authorList>
    </citation>
    <scope>NUCLEOTIDE SEQUENCE [LARGE SCALE GENOMIC DNA]</scope>
    <source>
        <strain evidence="3">ZGT108</strain>
    </source>
</reference>
<evidence type="ECO:0000256" key="1">
    <source>
        <dbReference type="SAM" id="SignalP"/>
    </source>
</evidence>